<dbReference type="Pfam" id="PF06605">
    <property type="entry name" value="Prophage_tail"/>
    <property type="match status" value="1"/>
</dbReference>
<name>A0A3T2FHA5_LISMN</name>
<feature type="domain" description="Tail spike" evidence="1">
    <location>
        <begin position="109"/>
        <end position="345"/>
    </location>
</feature>
<evidence type="ECO:0000313" key="5">
    <source>
        <dbReference type="Proteomes" id="UP000393182"/>
    </source>
</evidence>
<evidence type="ECO:0000259" key="2">
    <source>
        <dbReference type="Pfam" id="PF21311"/>
    </source>
</evidence>
<accession>A0A3T2FHA5</accession>
<dbReference type="InterPro" id="IPR007119">
    <property type="entry name" value="Phage_tail_spike_N"/>
</dbReference>
<reference evidence="3 5" key="1">
    <citation type="submission" date="2019-03" db="EMBL/GenBank/DDBJ databases">
        <authorList>
            <person name="Ashton P.M."/>
            <person name="Dallman T."/>
            <person name="Nair S."/>
            <person name="De Pinna E."/>
            <person name="Peters T."/>
            <person name="Grant K."/>
        </authorList>
    </citation>
    <scope>NUCLEOTIDE SEQUENCE [LARGE SCALE GENOMIC DNA]</scope>
    <source>
        <strain evidence="3">RL15000286</strain>
    </source>
</reference>
<dbReference type="Proteomes" id="UP000393182">
    <property type="component" value="Unassembled WGS sequence"/>
</dbReference>
<evidence type="ECO:0000259" key="1">
    <source>
        <dbReference type="Pfam" id="PF06605"/>
    </source>
</evidence>
<dbReference type="Proteomes" id="UP000193519">
    <property type="component" value="Chromosome"/>
</dbReference>
<dbReference type="InterPro" id="IPR048799">
    <property type="entry name" value="P68_RBP_TagC-like_beta-prop"/>
</dbReference>
<organism evidence="3 5">
    <name type="scientific">Listeria monocytogenes</name>
    <dbReference type="NCBI Taxonomy" id="1639"/>
    <lineage>
        <taxon>Bacteria</taxon>
        <taxon>Bacillati</taxon>
        <taxon>Bacillota</taxon>
        <taxon>Bacilli</taxon>
        <taxon>Bacillales</taxon>
        <taxon>Listeriaceae</taxon>
        <taxon>Listeria</taxon>
    </lineage>
</organism>
<reference evidence="4" key="2">
    <citation type="submission" date="2022-06" db="EMBL/GenBank/DDBJ databases">
        <title>Complete genomes of Listeria monocytogenes strains L58-55 and 6179.</title>
        <authorList>
            <person name="Schmitz-Esser S."/>
            <person name="Tibbs-Cortes B.W."/>
        </authorList>
    </citation>
    <scope>NUCLEOTIDE SEQUENCE</scope>
    <source>
        <strain evidence="4">L58-55</strain>
    </source>
</reference>
<proteinExistence type="predicted"/>
<dbReference type="RefSeq" id="WP_031668916.1">
    <property type="nucleotide sequence ID" value="NZ_CADFZX010000045.1"/>
</dbReference>
<dbReference type="AlphaFoldDB" id="A0A3T2FHA5"/>
<dbReference type="EMBL" id="CP098507">
    <property type="protein sequence ID" value="UUJ80631.1"/>
    <property type="molecule type" value="Genomic_DNA"/>
</dbReference>
<evidence type="ECO:0000313" key="3">
    <source>
        <dbReference type="EMBL" id="EAE4940642.1"/>
    </source>
</evidence>
<dbReference type="Pfam" id="PF21311">
    <property type="entry name" value="Phage_RBD_prop"/>
    <property type="match status" value="1"/>
</dbReference>
<dbReference type="NCBIfam" id="TIGR01665">
    <property type="entry name" value="put_anti_recept"/>
    <property type="match status" value="1"/>
</dbReference>
<dbReference type="EMBL" id="AAASLB010000001">
    <property type="protein sequence ID" value="EAE4940642.1"/>
    <property type="molecule type" value="Genomic_DNA"/>
</dbReference>
<protein>
    <submittedName>
        <fullName evidence="4">Phage tail protein</fullName>
    </submittedName>
</protein>
<feature type="domain" description="P68 RBP/TagC-like beta-propeller" evidence="2">
    <location>
        <begin position="495"/>
        <end position="752"/>
    </location>
</feature>
<gene>
    <name evidence="4" type="ORF">BES38_05310</name>
    <name evidence="3" type="ORF">E1W56_01080</name>
</gene>
<sequence length="763" mass="84626">MYLILDNRLQQVGVLDNDRPASCKFYDDVVVTQLADESGKVWSDNLTISASYGYHETDYIVAGNHILKQKRNGKYYIYRIIEVRETTAGQTFAKTATCENLLISDLNHTVLDNKNLINATSEQIFEYALQNSGWIISDNEFAGDTKSIDFTGRKEGREAFSEAVSLFNVEIDAYVEFSAGQITKCVDIKRKIGDNNGVRIEYEKNVVGMSRIENEESFYTALIVEGGTPSGKDSPITIASVNGGKDYIVNENANDQFNDGKEYRFGKVQNEKIFNASGLLTWGKEQLEKASRPLFNYEIDISLFNEDIQIGDTVRIINLDMSPALTVIARIISVTESEANPSENKVVAGEFVTVKSVKPSDVSALEALIFETQRDIEESKTYKIELAGANVIKSSQLETQIIARVFSGKDNITSSIAPANFVWSLFDKDGNHVESWEREWAGKGNVVTIPASLMAGASISCTVVDDASEVMLVSAKEEDAILLAELGAGTGITNVMQCAGVDYERGHIYWTQASNYAGYTESFILTRTDLRGVYIDSVRCLEGGHGTTIGLEWSELESEMYIWTHWFTDAKHTANAIVRFKYVGTSTPALLTYEKTDYKLNTGTTYYRVTYDTKNNYVVLSDGGANLGISICNVSDVLKGKITPLYRCSGKEMGFNIATMTLQSTCAAFPYAYLSYGTGITGTDRNTVICYDMINKEVIYKLAFTFDKGTIVPTGSVAEMEGAFIYFDGNGVRNLSCNFGFGEPGKRVNRIYRIREKEVLVSE</sequence>
<evidence type="ECO:0000313" key="4">
    <source>
        <dbReference type="EMBL" id="UUJ80631.1"/>
    </source>
</evidence>
<dbReference type="InterPro" id="IPR010572">
    <property type="entry name" value="Tail_dom"/>
</dbReference>